<sequence>MSSETVTQTEATPPVITLSDIAKYYQIYEAPSDRLKQFVVPKVQRLAGKTAKRYGREFKALDGISFEIRKGETVGIIGRNGSGKSTLLQMICGTLTPTHGEINTMGASPPCLSWAPGLTRNLPGVRTST</sequence>
<dbReference type="InterPro" id="IPR003439">
    <property type="entry name" value="ABC_transporter-like_ATP-bd"/>
</dbReference>
<dbReference type="PANTHER" id="PTHR46743:SF2">
    <property type="entry name" value="TEICHOIC ACIDS EXPORT ATP-BINDING PROTEIN TAGH"/>
    <property type="match status" value="1"/>
</dbReference>
<dbReference type="EMBL" id="AP019416">
    <property type="protein sequence ID" value="BBI49666.1"/>
    <property type="molecule type" value="Genomic_DNA"/>
</dbReference>
<dbReference type="PANTHER" id="PTHR46743">
    <property type="entry name" value="TEICHOIC ACIDS EXPORT ATP-BINDING PROTEIN TAGH"/>
    <property type="match status" value="1"/>
</dbReference>
<gene>
    <name evidence="2" type="ORF">HORIV_20870</name>
</gene>
<reference evidence="3" key="1">
    <citation type="journal article" date="2019" name="Microbiol. Resour. Announc.">
        <title>Complete Genome Sequence of Halomonas olivaria, a Moderately Halophilic Bacterium Isolated from Olive Processing Effluents, Obtained by Nanopore Sequencing.</title>
        <authorList>
            <person name="Nagata S."/>
            <person name="Ii K.M."/>
            <person name="Tsukimi T."/>
            <person name="Miura M.C."/>
            <person name="Galipon J."/>
            <person name="Arakawa K."/>
        </authorList>
    </citation>
    <scope>NUCLEOTIDE SEQUENCE [LARGE SCALE GENOMIC DNA]</scope>
    <source>
        <strain evidence="3">TYRC17</strain>
    </source>
</reference>
<keyword evidence="3" id="KW-1185">Reference proteome</keyword>
<dbReference type="InterPro" id="IPR050683">
    <property type="entry name" value="Bact_Polysacc_Export_ATP-bd"/>
</dbReference>
<dbReference type="SUPFAM" id="SSF52540">
    <property type="entry name" value="P-loop containing nucleoside triphosphate hydrolases"/>
    <property type="match status" value="1"/>
</dbReference>
<dbReference type="Pfam" id="PF00005">
    <property type="entry name" value="ABC_tran"/>
    <property type="match status" value="1"/>
</dbReference>
<proteinExistence type="predicted"/>
<accession>A0ABM7GGE8</accession>
<name>A0ABM7GGE8_9GAMM</name>
<dbReference type="Gene3D" id="3.40.50.300">
    <property type="entry name" value="P-loop containing nucleotide triphosphate hydrolases"/>
    <property type="match status" value="1"/>
</dbReference>
<dbReference type="InterPro" id="IPR027417">
    <property type="entry name" value="P-loop_NTPase"/>
</dbReference>
<protein>
    <recommendedName>
        <fullName evidence="1">ABC transporter domain-containing protein</fullName>
    </recommendedName>
</protein>
<evidence type="ECO:0000259" key="1">
    <source>
        <dbReference type="Pfam" id="PF00005"/>
    </source>
</evidence>
<evidence type="ECO:0000313" key="3">
    <source>
        <dbReference type="Proteomes" id="UP000289555"/>
    </source>
</evidence>
<evidence type="ECO:0000313" key="2">
    <source>
        <dbReference type="EMBL" id="BBI49666.1"/>
    </source>
</evidence>
<feature type="domain" description="ABC transporter" evidence="1">
    <location>
        <begin position="61"/>
        <end position="107"/>
    </location>
</feature>
<organism evidence="2 3">
    <name type="scientific">Vreelandella olivaria</name>
    <dbReference type="NCBI Taxonomy" id="390919"/>
    <lineage>
        <taxon>Bacteria</taxon>
        <taxon>Pseudomonadati</taxon>
        <taxon>Pseudomonadota</taxon>
        <taxon>Gammaproteobacteria</taxon>
        <taxon>Oceanospirillales</taxon>
        <taxon>Halomonadaceae</taxon>
        <taxon>Vreelandella</taxon>
    </lineage>
</organism>
<dbReference type="Proteomes" id="UP000289555">
    <property type="component" value="Chromosome"/>
</dbReference>